<evidence type="ECO:0000259" key="1">
    <source>
        <dbReference type="Pfam" id="PF01636"/>
    </source>
</evidence>
<organism evidence="2 3">
    <name type="scientific">Streptomyces xanthochromogenes</name>
    <dbReference type="NCBI Taxonomy" id="67384"/>
    <lineage>
        <taxon>Bacteria</taxon>
        <taxon>Bacillati</taxon>
        <taxon>Actinomycetota</taxon>
        <taxon>Actinomycetes</taxon>
        <taxon>Kitasatosporales</taxon>
        <taxon>Streptomycetaceae</taxon>
        <taxon>Streptomyces</taxon>
    </lineage>
</organism>
<evidence type="ECO:0000313" key="2">
    <source>
        <dbReference type="EMBL" id="GGY15011.1"/>
    </source>
</evidence>
<name>A0ABQ2ZJE7_9ACTN</name>
<dbReference type="Pfam" id="PF01636">
    <property type="entry name" value="APH"/>
    <property type="match status" value="1"/>
</dbReference>
<proteinExistence type="predicted"/>
<dbReference type="EMBL" id="BMUU01000001">
    <property type="protein sequence ID" value="GGY15011.1"/>
    <property type="molecule type" value="Genomic_DNA"/>
</dbReference>
<keyword evidence="3" id="KW-1185">Reference proteome</keyword>
<dbReference type="Gene3D" id="3.30.200.20">
    <property type="entry name" value="Phosphorylase Kinase, domain 1"/>
    <property type="match status" value="1"/>
</dbReference>
<accession>A0ABQ2ZJE7</accession>
<reference evidence="3" key="1">
    <citation type="journal article" date="2019" name="Int. J. Syst. Evol. Microbiol.">
        <title>The Global Catalogue of Microorganisms (GCM) 10K type strain sequencing project: providing services to taxonomists for standard genome sequencing and annotation.</title>
        <authorList>
            <consortium name="The Broad Institute Genomics Platform"/>
            <consortium name="The Broad Institute Genome Sequencing Center for Infectious Disease"/>
            <person name="Wu L."/>
            <person name="Ma J."/>
        </authorList>
    </citation>
    <scope>NUCLEOTIDE SEQUENCE [LARGE SCALE GENOMIC DNA]</scope>
    <source>
        <strain evidence="3">JCM 4594</strain>
    </source>
</reference>
<sequence>MSTWDVDPGRTVPEVVEAAYGIRPLVVERLVRESPNVVWRFTAADGRYTLKRLGRPCEERWLAFQDAAVTRAAAHGVPAEPLLHTLDGLPNASADGALWQVRRYVDGRHCTDGSAADLRAAAETIAAVHAVPVDGLPEPGANPIQDMEFWLGADEGDLDALGVLVSQTAGPSVWDEVADAYRGAWHRARAELDLAAYQSLPTTLTHGELAGSNMVFDDNGVLISLLDWDGVDIRPRVYDLARALLFLARTGRGSFRVHHDLGVDLLLRAAGGHPLHHAELRAVAPILELYFVPTPRYVRQLAACSPATLLWYLGWAADGARTVRANVRGVVAALATHTGRPEPRERAVPLRERS</sequence>
<dbReference type="Proteomes" id="UP000600946">
    <property type="component" value="Unassembled WGS sequence"/>
</dbReference>
<dbReference type="InterPro" id="IPR011009">
    <property type="entry name" value="Kinase-like_dom_sf"/>
</dbReference>
<gene>
    <name evidence="2" type="ORF">GCM10010326_03210</name>
</gene>
<comment type="caution">
    <text evidence="2">The sequence shown here is derived from an EMBL/GenBank/DDBJ whole genome shotgun (WGS) entry which is preliminary data.</text>
</comment>
<dbReference type="Gene3D" id="3.90.1200.10">
    <property type="match status" value="1"/>
</dbReference>
<dbReference type="GeneID" id="96288357"/>
<evidence type="ECO:0000313" key="3">
    <source>
        <dbReference type="Proteomes" id="UP000600946"/>
    </source>
</evidence>
<dbReference type="RefSeq" id="WP_190025906.1">
    <property type="nucleotide sequence ID" value="NZ_BMUU01000001.1"/>
</dbReference>
<feature type="domain" description="Aminoglycoside phosphotransferase" evidence="1">
    <location>
        <begin position="36"/>
        <end position="256"/>
    </location>
</feature>
<dbReference type="SUPFAM" id="SSF56112">
    <property type="entry name" value="Protein kinase-like (PK-like)"/>
    <property type="match status" value="1"/>
</dbReference>
<protein>
    <recommendedName>
        <fullName evidence="1">Aminoglycoside phosphotransferase domain-containing protein</fullName>
    </recommendedName>
</protein>
<dbReference type="InterPro" id="IPR002575">
    <property type="entry name" value="Aminoglycoside_PTrfase"/>
</dbReference>